<feature type="chain" id="PRO_5008274505" evidence="2">
    <location>
        <begin position="19"/>
        <end position="565"/>
    </location>
</feature>
<name>A0A196SAX9_BLAHN</name>
<accession>A0A196SAX9</accession>
<dbReference type="GO" id="GO:0051082">
    <property type="term" value="F:unfolded protein binding"/>
    <property type="evidence" value="ECO:0007669"/>
    <property type="project" value="InterPro"/>
</dbReference>
<dbReference type="InterPro" id="IPR036410">
    <property type="entry name" value="HSP_DnaJ_Cys-rich_dom_sf"/>
</dbReference>
<keyword evidence="1" id="KW-0862">Zinc</keyword>
<reference evidence="4 5" key="1">
    <citation type="submission" date="2016-05" db="EMBL/GenBank/DDBJ databases">
        <title>Nuclear genome of Blastocystis sp. subtype 1 NandII.</title>
        <authorList>
            <person name="Gentekaki E."/>
            <person name="Curtis B."/>
            <person name="Stairs C."/>
            <person name="Eme L."/>
            <person name="Herman E."/>
            <person name="Klimes V."/>
            <person name="Arias M.C."/>
            <person name="Elias M."/>
            <person name="Hilliou F."/>
            <person name="Klute M."/>
            <person name="Malik S.-B."/>
            <person name="Pightling A."/>
            <person name="Rachubinski R."/>
            <person name="Salas D."/>
            <person name="Schlacht A."/>
            <person name="Suga H."/>
            <person name="Archibald J."/>
            <person name="Ball S.G."/>
            <person name="Clark G."/>
            <person name="Dacks J."/>
            <person name="Van Der Giezen M."/>
            <person name="Tsaousis A."/>
            <person name="Roger A."/>
        </authorList>
    </citation>
    <scope>NUCLEOTIDE SEQUENCE [LARGE SCALE GENOMIC DNA]</scope>
    <source>
        <strain evidence="5">ATCC 50177 / NandII</strain>
    </source>
</reference>
<dbReference type="CDD" id="cd10719">
    <property type="entry name" value="DnaJ_zf"/>
    <property type="match status" value="1"/>
</dbReference>
<evidence type="ECO:0000256" key="2">
    <source>
        <dbReference type="SAM" id="SignalP"/>
    </source>
</evidence>
<feature type="signal peptide" evidence="2">
    <location>
        <begin position="1"/>
        <end position="18"/>
    </location>
</feature>
<dbReference type="Gene3D" id="2.10.230.10">
    <property type="entry name" value="Heat shock protein DnaJ, cysteine-rich domain"/>
    <property type="match status" value="1"/>
</dbReference>
<dbReference type="PANTHER" id="PTHR43888">
    <property type="entry name" value="DNAJ-LIKE-2, ISOFORM A-RELATED"/>
    <property type="match status" value="1"/>
</dbReference>
<gene>
    <name evidence="4" type="ORF">AV274_4128</name>
</gene>
<dbReference type="OrthoDB" id="430354at2759"/>
<dbReference type="EMBL" id="LXWW01000281">
    <property type="protein sequence ID" value="OAO14205.1"/>
    <property type="molecule type" value="Genomic_DNA"/>
</dbReference>
<dbReference type="InterPro" id="IPR044713">
    <property type="entry name" value="DNJA1/2-like"/>
</dbReference>
<evidence type="ECO:0000313" key="5">
    <source>
        <dbReference type="Proteomes" id="UP000078348"/>
    </source>
</evidence>
<dbReference type="Gene3D" id="2.60.260.20">
    <property type="entry name" value="Urease metallochaperone UreE, N-terminal domain"/>
    <property type="match status" value="1"/>
</dbReference>
<dbReference type="AlphaFoldDB" id="A0A196SAX9"/>
<proteinExistence type="predicted"/>
<dbReference type="Proteomes" id="UP000078348">
    <property type="component" value="Unassembled WGS sequence"/>
</dbReference>
<dbReference type="GO" id="GO:0006457">
    <property type="term" value="P:protein folding"/>
    <property type="evidence" value="ECO:0007669"/>
    <property type="project" value="InterPro"/>
</dbReference>
<dbReference type="GO" id="GO:0030544">
    <property type="term" value="F:Hsp70 protein binding"/>
    <property type="evidence" value="ECO:0007669"/>
    <property type="project" value="InterPro"/>
</dbReference>
<feature type="zinc finger region" description="CR-type" evidence="1">
    <location>
        <begin position="301"/>
        <end position="382"/>
    </location>
</feature>
<keyword evidence="1" id="KW-0863">Zinc-finger</keyword>
<feature type="domain" description="CR-type" evidence="3">
    <location>
        <begin position="301"/>
        <end position="382"/>
    </location>
</feature>
<dbReference type="SUPFAM" id="SSF57938">
    <property type="entry name" value="DnaJ/Hsp40 cysteine-rich domain"/>
    <property type="match status" value="1"/>
</dbReference>
<evidence type="ECO:0000313" key="4">
    <source>
        <dbReference type="EMBL" id="OAO14205.1"/>
    </source>
</evidence>
<dbReference type="PROSITE" id="PS51188">
    <property type="entry name" value="ZF_CR"/>
    <property type="match status" value="1"/>
</dbReference>
<sequence length="565" mass="62730">MRWLGHCVILFCFGVVLSAHSGECRFFLATSLCDEKQSQSMQSMHDCRFRIHSHVSGYCYCKDNWETPMLKCNHTETSCDEECMKCQGWRATAGCSPYGRRLPSEDRGCDKVVPPSSAGFCLCDGGKRTAYSDCQHPEFTCRERCSRVPSARCPRFDPTMRSSSATGCMGSVLVENHHSATVGVYFVGANGAETKLFSIAPSSRNSITHFCSPMAVRVYDEETGALLHQTLFPTASSYHTVVSSCYAEPGVITPSSRLAVHSPAAFFEMRWGSLAAASEPREDSEDKHFSFVQELSAVLAAHEESFTWSRTVECPLCRHADPQRTVTCPRCNGTGVEATTHALHALTQSVRRVCARCGGYGFVSREAHVCPKCGNRHQVEERVTRRALIPEGAPEGYRVTFEGLGDQLPFHGRSDVVYTLHYAVPKHYALRDGLLVYMHNLSLREAMRPQEFALTTPLGHAVRYAYRPSVASVLLRGEGLPLQGRRVRCEGFRVRRSLVKSDRRDRSCSERIPQYLDGVCVCDGREVVYNATKGGGLKTCHDPSLCGLNSRGDLLVEFVTDFSFS</sequence>
<dbReference type="GO" id="GO:0008270">
    <property type="term" value="F:zinc ion binding"/>
    <property type="evidence" value="ECO:0007669"/>
    <property type="project" value="UniProtKB-KW"/>
</dbReference>
<keyword evidence="5" id="KW-1185">Reference proteome</keyword>
<keyword evidence="1" id="KW-0479">Metal-binding</keyword>
<evidence type="ECO:0000256" key="1">
    <source>
        <dbReference type="PROSITE-ProRule" id="PRU00546"/>
    </source>
</evidence>
<keyword evidence="2" id="KW-0732">Signal</keyword>
<dbReference type="STRING" id="478820.A0A196SAX9"/>
<organism evidence="4 5">
    <name type="scientific">Blastocystis sp. subtype 1 (strain ATCC 50177 / NandII)</name>
    <dbReference type="NCBI Taxonomy" id="478820"/>
    <lineage>
        <taxon>Eukaryota</taxon>
        <taxon>Sar</taxon>
        <taxon>Stramenopiles</taxon>
        <taxon>Bigyra</taxon>
        <taxon>Opalozoa</taxon>
        <taxon>Opalinata</taxon>
        <taxon>Blastocystidae</taxon>
        <taxon>Blastocystis</taxon>
    </lineage>
</organism>
<comment type="caution">
    <text evidence="4">The sequence shown here is derived from an EMBL/GenBank/DDBJ whole genome shotgun (WGS) entry which is preliminary data.</text>
</comment>
<evidence type="ECO:0000259" key="3">
    <source>
        <dbReference type="PROSITE" id="PS51188"/>
    </source>
</evidence>
<protein>
    <submittedName>
        <fullName evidence="4">DNAJ subfamily A member 1</fullName>
    </submittedName>
</protein>
<dbReference type="InterPro" id="IPR001305">
    <property type="entry name" value="HSP_DnaJ_Cys-rich_dom"/>
</dbReference>